<dbReference type="CDD" id="cd13578">
    <property type="entry name" value="PBP2_Bug27"/>
    <property type="match status" value="1"/>
</dbReference>
<proteinExistence type="inferred from homology"/>
<feature type="signal peptide" evidence="2">
    <location>
        <begin position="1"/>
        <end position="23"/>
    </location>
</feature>
<evidence type="ECO:0000313" key="4">
    <source>
        <dbReference type="Proteomes" id="UP001501671"/>
    </source>
</evidence>
<dbReference type="Gene3D" id="3.40.190.10">
    <property type="entry name" value="Periplasmic binding protein-like II"/>
    <property type="match status" value="1"/>
</dbReference>
<dbReference type="Gene3D" id="3.40.190.150">
    <property type="entry name" value="Bordetella uptake gene, domain 1"/>
    <property type="match status" value="1"/>
</dbReference>
<feature type="chain" id="PRO_5046421235" evidence="2">
    <location>
        <begin position="24"/>
        <end position="327"/>
    </location>
</feature>
<comment type="caution">
    <text evidence="3">The sequence shown here is derived from an EMBL/GenBank/DDBJ whole genome shotgun (WGS) entry which is preliminary data.</text>
</comment>
<evidence type="ECO:0000256" key="1">
    <source>
        <dbReference type="ARBA" id="ARBA00006987"/>
    </source>
</evidence>
<name>A0ABP8GWX9_9BURK</name>
<evidence type="ECO:0000313" key="3">
    <source>
        <dbReference type="EMBL" id="GAA4331079.1"/>
    </source>
</evidence>
<sequence>MTIRRSILQSIAFLLACPAAALAADPAASYPARPVTIVVPFAPGQSADILARMLGEALGKKWGKPVVVENNGGAGGAVGSLIVARARPDGYTLLMGSTGPTSIAPQLSKAAAYDPRKDFAAVIALAGVPQMMLVPANSPYKSMQDVIDDARRNPGKLSYGTGGTGSLAHLTMEMFQHRAGIRLQHIPYKGAGPAYTDLLAGRLQLMFDTTPAAIGFVRAGQLRFLAASTATRTDAAPGVPTVAEAGLPGFEVQGWLGVVAPAGLDPALQSRLNRDFAQVMEEPGIRRKLADLGMSPIGGSAQDFQAFIASEYRKFADVIRTAGISAD</sequence>
<dbReference type="PANTHER" id="PTHR42928">
    <property type="entry name" value="TRICARBOXYLATE-BINDING PROTEIN"/>
    <property type="match status" value="1"/>
</dbReference>
<accession>A0ABP8GWX9</accession>
<protein>
    <submittedName>
        <fullName evidence="3">Tripartite tricarboxylate transporter substrate binding protein</fullName>
    </submittedName>
</protein>
<dbReference type="RefSeq" id="WP_345248752.1">
    <property type="nucleotide sequence ID" value="NZ_BAABFO010000007.1"/>
</dbReference>
<dbReference type="PANTHER" id="PTHR42928:SF5">
    <property type="entry name" value="BLR1237 PROTEIN"/>
    <property type="match status" value="1"/>
</dbReference>
<dbReference type="Proteomes" id="UP001501671">
    <property type="component" value="Unassembled WGS sequence"/>
</dbReference>
<gene>
    <name evidence="3" type="ORF">GCM10023144_19350</name>
</gene>
<evidence type="ECO:0000256" key="2">
    <source>
        <dbReference type="SAM" id="SignalP"/>
    </source>
</evidence>
<dbReference type="PROSITE" id="PS51257">
    <property type="entry name" value="PROKAR_LIPOPROTEIN"/>
    <property type="match status" value="1"/>
</dbReference>
<dbReference type="InterPro" id="IPR042100">
    <property type="entry name" value="Bug_dom1"/>
</dbReference>
<dbReference type="Pfam" id="PF03401">
    <property type="entry name" value="TctC"/>
    <property type="match status" value="1"/>
</dbReference>
<dbReference type="InterPro" id="IPR005064">
    <property type="entry name" value="BUG"/>
</dbReference>
<reference evidence="4" key="1">
    <citation type="journal article" date="2019" name="Int. J. Syst. Evol. Microbiol.">
        <title>The Global Catalogue of Microorganisms (GCM) 10K type strain sequencing project: providing services to taxonomists for standard genome sequencing and annotation.</title>
        <authorList>
            <consortium name="The Broad Institute Genomics Platform"/>
            <consortium name="The Broad Institute Genome Sequencing Center for Infectious Disease"/>
            <person name="Wu L."/>
            <person name="Ma J."/>
        </authorList>
    </citation>
    <scope>NUCLEOTIDE SEQUENCE [LARGE SCALE GENOMIC DNA]</scope>
    <source>
        <strain evidence="4">JCM 17666</strain>
    </source>
</reference>
<keyword evidence="2" id="KW-0732">Signal</keyword>
<dbReference type="EMBL" id="BAABFO010000007">
    <property type="protein sequence ID" value="GAA4331079.1"/>
    <property type="molecule type" value="Genomic_DNA"/>
</dbReference>
<dbReference type="PIRSF" id="PIRSF017082">
    <property type="entry name" value="YflP"/>
    <property type="match status" value="1"/>
</dbReference>
<organism evidence="3 4">
    <name type="scientific">Pigmentiphaga soli</name>
    <dbReference type="NCBI Taxonomy" id="1007095"/>
    <lineage>
        <taxon>Bacteria</taxon>
        <taxon>Pseudomonadati</taxon>
        <taxon>Pseudomonadota</taxon>
        <taxon>Betaproteobacteria</taxon>
        <taxon>Burkholderiales</taxon>
        <taxon>Alcaligenaceae</taxon>
        <taxon>Pigmentiphaga</taxon>
    </lineage>
</organism>
<keyword evidence="4" id="KW-1185">Reference proteome</keyword>
<comment type="similarity">
    <text evidence="1">Belongs to the UPF0065 (bug) family.</text>
</comment>
<dbReference type="SUPFAM" id="SSF53850">
    <property type="entry name" value="Periplasmic binding protein-like II"/>
    <property type="match status" value="1"/>
</dbReference>